<evidence type="ECO:0000256" key="10">
    <source>
        <dbReference type="SAM" id="MobiDB-lite"/>
    </source>
</evidence>
<organism evidence="14 15">
    <name type="scientific">Platanthera zijinensis</name>
    <dbReference type="NCBI Taxonomy" id="2320716"/>
    <lineage>
        <taxon>Eukaryota</taxon>
        <taxon>Viridiplantae</taxon>
        <taxon>Streptophyta</taxon>
        <taxon>Embryophyta</taxon>
        <taxon>Tracheophyta</taxon>
        <taxon>Spermatophyta</taxon>
        <taxon>Magnoliopsida</taxon>
        <taxon>Liliopsida</taxon>
        <taxon>Asparagales</taxon>
        <taxon>Orchidaceae</taxon>
        <taxon>Orchidoideae</taxon>
        <taxon>Orchideae</taxon>
        <taxon>Orchidinae</taxon>
        <taxon>Platanthera</taxon>
    </lineage>
</organism>
<evidence type="ECO:0000259" key="13">
    <source>
        <dbReference type="Pfam" id="PF14372"/>
    </source>
</evidence>
<keyword evidence="4" id="KW-0863">Zinc-finger</keyword>
<dbReference type="SUPFAM" id="SSF53098">
    <property type="entry name" value="Ribonuclease H-like"/>
    <property type="match status" value="1"/>
</dbReference>
<reference evidence="14 15" key="1">
    <citation type="journal article" date="2022" name="Nat. Plants">
        <title>Genomes of leafy and leafless Platanthera orchids illuminate the evolution of mycoheterotrophy.</title>
        <authorList>
            <person name="Li M.H."/>
            <person name="Liu K.W."/>
            <person name="Li Z."/>
            <person name="Lu H.C."/>
            <person name="Ye Q.L."/>
            <person name="Zhang D."/>
            <person name="Wang J.Y."/>
            <person name="Li Y.F."/>
            <person name="Zhong Z.M."/>
            <person name="Liu X."/>
            <person name="Yu X."/>
            <person name="Liu D.K."/>
            <person name="Tu X.D."/>
            <person name="Liu B."/>
            <person name="Hao Y."/>
            <person name="Liao X.Y."/>
            <person name="Jiang Y.T."/>
            <person name="Sun W.H."/>
            <person name="Chen J."/>
            <person name="Chen Y.Q."/>
            <person name="Ai Y."/>
            <person name="Zhai J.W."/>
            <person name="Wu S.S."/>
            <person name="Zhou Z."/>
            <person name="Hsiao Y.Y."/>
            <person name="Wu W.L."/>
            <person name="Chen Y.Y."/>
            <person name="Lin Y.F."/>
            <person name="Hsu J.L."/>
            <person name="Li C.Y."/>
            <person name="Wang Z.W."/>
            <person name="Zhao X."/>
            <person name="Zhong W.Y."/>
            <person name="Ma X.K."/>
            <person name="Ma L."/>
            <person name="Huang J."/>
            <person name="Chen G.Z."/>
            <person name="Huang M.Z."/>
            <person name="Huang L."/>
            <person name="Peng D.H."/>
            <person name="Luo Y.B."/>
            <person name="Zou S.Q."/>
            <person name="Chen S.P."/>
            <person name="Lan S."/>
            <person name="Tsai W.C."/>
            <person name="Van de Peer Y."/>
            <person name="Liu Z.J."/>
        </authorList>
    </citation>
    <scope>NUCLEOTIDE SEQUENCE [LARGE SCALE GENOMIC DNA]</scope>
    <source>
        <strain evidence="14">Lor287</strain>
    </source>
</reference>
<sequence>MEWSNTFKSMKDIEAKTVIDMALMPHIEALDFAPSSSEKGNTSPVPRPKKKSMTSLYLKFFETAPDGKSRRCKLCKQSYSIATATGNLGRHLNHRHPGYHKLSDLSQQTPEDLLSPNKKPQSQAKTAALDFDHLNWLLLKWHIKSPFPSAAFDDDGFLNSLKFLNSSVTLWSSEKIQSVTLEIFRSMQEDVKTSLQHLSSMVSITLNFWTNHEELHFMSVYCHWVDENWSPHKVILDVRHIPYPSAGSEIFHALLDVLGMFNLEKKVISCTCDNSQHAVNACQALKEELEARKVPFCYIPCAAHALSQIIEDGLKSPKPILLKIREFALELNLVPGIAQDFKQLTAVYQEGVWQFPLDASATWNGLYTMLDLAQKASKSMDSTIKKHEESFRGRNLSLSAAEKSIVSVLHSYLEPFHKITSNLSACKSPTVGLALFFMDHVFELTGACSSDDACRHDWLKSIADDMDKRARPFTSHAYNISTYIAAVLDPRIKKELLPEKLNSDKYLEEARSLFARHYASHGFGSQDPDEANNAVSFAEEIARKRRRVSTSTAADELTQYIFEPPTPIATDVLEWWKMNGSRYPRLSAMARDYLAVQGASVDPEELFSSNGDELRRQQFCLSYGNMRAIMCINSWTHHTRFQLNFNKSAEVSSDKLAATSQLLGRTKSGLVV</sequence>
<dbReference type="SMART" id="SM00614">
    <property type="entry name" value="ZnF_BED"/>
    <property type="match status" value="1"/>
</dbReference>
<keyword evidence="8" id="KW-0804">Transcription</keyword>
<evidence type="ECO:0000256" key="9">
    <source>
        <dbReference type="ARBA" id="ARBA00023242"/>
    </source>
</evidence>
<evidence type="ECO:0000256" key="6">
    <source>
        <dbReference type="ARBA" id="ARBA00023015"/>
    </source>
</evidence>
<dbReference type="PANTHER" id="PTHR46481">
    <property type="entry name" value="ZINC FINGER BED DOMAIN-CONTAINING PROTEIN 4"/>
    <property type="match status" value="1"/>
</dbReference>
<comment type="caution">
    <text evidence="14">The sequence shown here is derived from an EMBL/GenBank/DDBJ whole genome shotgun (WGS) entry which is preliminary data.</text>
</comment>
<evidence type="ECO:0000313" key="15">
    <source>
        <dbReference type="Proteomes" id="UP001418222"/>
    </source>
</evidence>
<evidence type="ECO:0000256" key="8">
    <source>
        <dbReference type="ARBA" id="ARBA00023163"/>
    </source>
</evidence>
<keyword evidence="9" id="KW-0539">Nucleus</keyword>
<evidence type="ECO:0000256" key="3">
    <source>
        <dbReference type="ARBA" id="ARBA00022723"/>
    </source>
</evidence>
<dbReference type="GO" id="GO:0003677">
    <property type="term" value="F:DNA binding"/>
    <property type="evidence" value="ECO:0007669"/>
    <property type="project" value="UniProtKB-KW"/>
</dbReference>
<keyword evidence="6" id="KW-0805">Transcription regulation</keyword>
<dbReference type="EMBL" id="JBBWWQ010000009">
    <property type="protein sequence ID" value="KAK8938650.1"/>
    <property type="molecule type" value="Genomic_DNA"/>
</dbReference>
<evidence type="ECO:0000259" key="12">
    <source>
        <dbReference type="Pfam" id="PF05699"/>
    </source>
</evidence>
<name>A0AAP0G5M4_9ASPA</name>
<dbReference type="InterPro" id="IPR025525">
    <property type="entry name" value="hAT-like_transposase_RNase-H"/>
</dbReference>
<dbReference type="GO" id="GO:0008270">
    <property type="term" value="F:zinc ion binding"/>
    <property type="evidence" value="ECO:0007669"/>
    <property type="project" value="UniProtKB-KW"/>
</dbReference>
<dbReference type="AlphaFoldDB" id="A0AAP0G5M4"/>
<dbReference type="GO" id="GO:0005634">
    <property type="term" value="C:nucleus"/>
    <property type="evidence" value="ECO:0007669"/>
    <property type="project" value="UniProtKB-SubCell"/>
</dbReference>
<dbReference type="InterPro" id="IPR012337">
    <property type="entry name" value="RNaseH-like_sf"/>
</dbReference>
<feature type="region of interest" description="Disordered" evidence="10">
    <location>
        <begin position="90"/>
        <end position="121"/>
    </location>
</feature>
<feature type="domain" description="BED-type" evidence="11">
    <location>
        <begin position="56"/>
        <end position="97"/>
    </location>
</feature>
<dbReference type="Pfam" id="PF14372">
    <property type="entry name" value="hAT-like_RNase-H"/>
    <property type="match status" value="1"/>
</dbReference>
<evidence type="ECO:0000256" key="7">
    <source>
        <dbReference type="ARBA" id="ARBA00023125"/>
    </source>
</evidence>
<keyword evidence="5" id="KW-0862">Zinc</keyword>
<dbReference type="Pfam" id="PF02892">
    <property type="entry name" value="zf-BED"/>
    <property type="match status" value="1"/>
</dbReference>
<dbReference type="InterPro" id="IPR008906">
    <property type="entry name" value="HATC_C_dom"/>
</dbReference>
<keyword evidence="7" id="KW-0238">DNA-binding</keyword>
<evidence type="ECO:0008006" key="16">
    <source>
        <dbReference type="Google" id="ProtNLM"/>
    </source>
</evidence>
<dbReference type="InterPro" id="IPR003656">
    <property type="entry name" value="Znf_BED"/>
</dbReference>
<accession>A0AAP0G5M4</accession>
<keyword evidence="3" id="KW-0479">Metal-binding</keyword>
<evidence type="ECO:0000256" key="2">
    <source>
        <dbReference type="ARBA" id="ARBA00011738"/>
    </source>
</evidence>
<gene>
    <name evidence="14" type="ORF">KSP39_PZI010880</name>
</gene>
<proteinExistence type="predicted"/>
<dbReference type="GO" id="GO:0046983">
    <property type="term" value="F:protein dimerization activity"/>
    <property type="evidence" value="ECO:0007669"/>
    <property type="project" value="InterPro"/>
</dbReference>
<evidence type="ECO:0000256" key="4">
    <source>
        <dbReference type="ARBA" id="ARBA00022771"/>
    </source>
</evidence>
<evidence type="ECO:0000256" key="1">
    <source>
        <dbReference type="ARBA" id="ARBA00004123"/>
    </source>
</evidence>
<dbReference type="Pfam" id="PF05699">
    <property type="entry name" value="Dimer_Tnp_hAT"/>
    <property type="match status" value="1"/>
</dbReference>
<feature type="domain" description="HAT C-terminal dimerisation" evidence="12">
    <location>
        <begin position="556"/>
        <end position="635"/>
    </location>
</feature>
<feature type="domain" description="hAT-like transposase RNase-H fold" evidence="13">
    <location>
        <begin position="424"/>
        <end position="504"/>
    </location>
</feature>
<comment type="subcellular location">
    <subcellularLocation>
        <location evidence="1">Nucleus</location>
    </subcellularLocation>
</comment>
<protein>
    <recommendedName>
        <fullName evidence="16">Transposase</fullName>
    </recommendedName>
</protein>
<evidence type="ECO:0000256" key="5">
    <source>
        <dbReference type="ARBA" id="ARBA00022833"/>
    </source>
</evidence>
<comment type="subunit">
    <text evidence="2">Homodimer.</text>
</comment>
<keyword evidence="15" id="KW-1185">Reference proteome</keyword>
<evidence type="ECO:0000313" key="14">
    <source>
        <dbReference type="EMBL" id="KAK8938650.1"/>
    </source>
</evidence>
<dbReference type="InterPro" id="IPR052035">
    <property type="entry name" value="ZnF_BED_domain_contain"/>
</dbReference>
<dbReference type="PANTHER" id="PTHR46481:SF7">
    <property type="entry name" value="ZINC FINGER BED DOMAIN-CONTAINING PROTEIN RICESLEEPER 2-LIKE"/>
    <property type="match status" value="1"/>
</dbReference>
<dbReference type="Proteomes" id="UP001418222">
    <property type="component" value="Unassembled WGS sequence"/>
</dbReference>
<evidence type="ECO:0000259" key="11">
    <source>
        <dbReference type="Pfam" id="PF02892"/>
    </source>
</evidence>